<evidence type="ECO:0000313" key="8">
    <source>
        <dbReference type="EMBL" id="KAH0553598.1"/>
    </source>
</evidence>
<reference evidence="8 9" key="1">
    <citation type="journal article" date="2021" name="J. Hered.">
        <title>A chromosome-level genome assembly of the parasitoid wasp, Cotesia glomerata (Hymenoptera: Braconidae).</title>
        <authorList>
            <person name="Pinto B.J."/>
            <person name="Weis J.J."/>
            <person name="Gamble T."/>
            <person name="Ode P.J."/>
            <person name="Paul R."/>
            <person name="Zaspel J.M."/>
        </authorList>
    </citation>
    <scope>NUCLEOTIDE SEQUENCE [LARGE SCALE GENOMIC DNA]</scope>
    <source>
        <strain evidence="8">CgM1</strain>
    </source>
</reference>
<comment type="similarity">
    <text evidence="2">Belongs to the TUBGCP family.</text>
</comment>
<evidence type="ECO:0000259" key="6">
    <source>
        <dbReference type="Pfam" id="PF04130"/>
    </source>
</evidence>
<proteinExistence type="inferred from homology"/>
<comment type="caution">
    <text evidence="8">The sequence shown here is derived from an EMBL/GenBank/DDBJ whole genome shotgun (WGS) entry which is preliminary data.</text>
</comment>
<evidence type="ECO:0000256" key="3">
    <source>
        <dbReference type="ARBA" id="ARBA00022490"/>
    </source>
</evidence>
<comment type="subcellular location">
    <subcellularLocation>
        <location evidence="1">Cytoplasm</location>
        <location evidence="1">Cytoskeleton</location>
    </subcellularLocation>
</comment>
<dbReference type="GO" id="GO:0051225">
    <property type="term" value="P:spindle assembly"/>
    <property type="evidence" value="ECO:0007669"/>
    <property type="project" value="TreeGrafter"/>
</dbReference>
<dbReference type="InterPro" id="IPR042241">
    <property type="entry name" value="GCP_C_sf"/>
</dbReference>
<dbReference type="GO" id="GO:0000930">
    <property type="term" value="C:gamma-tubulin complex"/>
    <property type="evidence" value="ECO:0007669"/>
    <property type="project" value="TreeGrafter"/>
</dbReference>
<organism evidence="8 9">
    <name type="scientific">Cotesia glomerata</name>
    <name type="common">Lepidopteran parasitic wasp</name>
    <name type="synonym">Apanteles glomeratus</name>
    <dbReference type="NCBI Taxonomy" id="32391"/>
    <lineage>
        <taxon>Eukaryota</taxon>
        <taxon>Metazoa</taxon>
        <taxon>Ecdysozoa</taxon>
        <taxon>Arthropoda</taxon>
        <taxon>Hexapoda</taxon>
        <taxon>Insecta</taxon>
        <taxon>Pterygota</taxon>
        <taxon>Neoptera</taxon>
        <taxon>Endopterygota</taxon>
        <taxon>Hymenoptera</taxon>
        <taxon>Apocrita</taxon>
        <taxon>Ichneumonoidea</taxon>
        <taxon>Braconidae</taxon>
        <taxon>Microgastrinae</taxon>
        <taxon>Cotesia</taxon>
    </lineage>
</organism>
<evidence type="ECO:0000313" key="9">
    <source>
        <dbReference type="Proteomes" id="UP000826195"/>
    </source>
</evidence>
<keyword evidence="9" id="KW-1185">Reference proteome</keyword>
<dbReference type="InterPro" id="IPR041470">
    <property type="entry name" value="GCP_N"/>
</dbReference>
<dbReference type="GO" id="GO:0051321">
    <property type="term" value="P:meiotic cell cycle"/>
    <property type="evidence" value="ECO:0007669"/>
    <property type="project" value="TreeGrafter"/>
</dbReference>
<sequence length="831" mass="94969">MSVSEAETVADLVQKLIISLCGHQQKPEVVRRLMRFSLSLFSSTQGVESFCEDEITIANEIKSKLNSKESVHFDRLHNDFKDKSIKNKVGILLFLLNMSKQSNQAGNKFSFHDMRLGLSPAPSTSVYTPQSSSQAQMIALNTPNSSSYPDRTANSSRIFTNQDCISESILVQDLIYSFQGIEGKILKLDSNYGFQLDSSVQINRSHKQSVLRLSELGYLHNVVRKGLDRMSLAGTGRVADSFVAALHKELSEYYRFIAIIQEQVNRANSSLSPEHEVVTLSHLHLWAFDPLENFKWLAIIVRACQNEKGGALASAVYEFSHHGDPKVKKLVNRILSSVCEPLYNMLIRWINDGELDDPFQEFFIEARTDVTGDRMWHEKYHVRDAMVPTFITKSQAKKILGTGKSINFLREVCKDSTTLYTRHADMLIDDPEKCSVEAFFNMDPDGPLQMMMDAAYKETSTRVVEMLTKQCQLLDHLQGIKGYLLLGQGHFIQHLMHLIEPELAKPANSLYPHNLSSILETAIRATCTKAEDLDVQRRLDVRLLTPSDKETGWDVFILDYNVDGPIGTILEPCRQTYRTVFFSLWRAKRMESILSTIWKHQITSAKTLRKMPEILPIQNHIHLITSSMVHLVHQMQYYFLFEVIECSWEVFAKNLRQAASLDDIIIAHNSFVESVRHGTLLDEDSQELMNHLRSVYNPILELENLEETFLARATQEYEARVSSNKFTQVTSEQTKSWGKTNAVDAETFERQTAFTKYLTTLSRQLRVLSRTYQDRVKKFLLMLASAEDVSLQLLSVRLDFNEHYKSEDSSLVAPLTYQHRRQGDKSFGATK</sequence>
<feature type="domain" description="Gamma tubulin complex component C-terminal" evidence="6">
    <location>
        <begin position="473"/>
        <end position="804"/>
    </location>
</feature>
<dbReference type="GO" id="GO:0043015">
    <property type="term" value="F:gamma-tubulin binding"/>
    <property type="evidence" value="ECO:0007669"/>
    <property type="project" value="InterPro"/>
</dbReference>
<dbReference type="PANTHER" id="PTHR19302:SF14">
    <property type="entry name" value="GAMMA-TUBULIN COMPLEX COMPONENT 3"/>
    <property type="match status" value="1"/>
</dbReference>
<dbReference type="GO" id="GO:0051011">
    <property type="term" value="F:microtubule minus-end binding"/>
    <property type="evidence" value="ECO:0007669"/>
    <property type="project" value="TreeGrafter"/>
</dbReference>
<protein>
    <recommendedName>
        <fullName evidence="10">Gamma-tubulin complex component</fullName>
    </recommendedName>
</protein>
<evidence type="ECO:0000256" key="5">
    <source>
        <dbReference type="ARBA" id="ARBA00023212"/>
    </source>
</evidence>
<dbReference type="Proteomes" id="UP000826195">
    <property type="component" value="Unassembled WGS sequence"/>
</dbReference>
<evidence type="ECO:0000259" key="7">
    <source>
        <dbReference type="Pfam" id="PF17681"/>
    </source>
</evidence>
<evidence type="ECO:0008006" key="10">
    <source>
        <dbReference type="Google" id="ProtNLM"/>
    </source>
</evidence>
<dbReference type="EMBL" id="JAHXZJ010001119">
    <property type="protein sequence ID" value="KAH0553598.1"/>
    <property type="molecule type" value="Genomic_DNA"/>
</dbReference>
<dbReference type="GO" id="GO:0007020">
    <property type="term" value="P:microtubule nucleation"/>
    <property type="evidence" value="ECO:0007669"/>
    <property type="project" value="InterPro"/>
</dbReference>
<dbReference type="Gene3D" id="1.20.120.1900">
    <property type="entry name" value="Gamma-tubulin complex, C-terminal domain"/>
    <property type="match status" value="1"/>
</dbReference>
<dbReference type="GO" id="GO:0031122">
    <property type="term" value="P:cytoplasmic microtubule organization"/>
    <property type="evidence" value="ECO:0007669"/>
    <property type="project" value="TreeGrafter"/>
</dbReference>
<dbReference type="InterPro" id="IPR007259">
    <property type="entry name" value="GCP"/>
</dbReference>
<dbReference type="GO" id="GO:0005874">
    <property type="term" value="C:microtubule"/>
    <property type="evidence" value="ECO:0007669"/>
    <property type="project" value="UniProtKB-KW"/>
</dbReference>
<feature type="domain" description="Gamma tubulin complex component protein N-terminal" evidence="7">
    <location>
        <begin position="171"/>
        <end position="469"/>
    </location>
</feature>
<keyword evidence="3" id="KW-0963">Cytoplasm</keyword>
<dbReference type="GO" id="GO:0000278">
    <property type="term" value="P:mitotic cell cycle"/>
    <property type="evidence" value="ECO:0007669"/>
    <property type="project" value="TreeGrafter"/>
</dbReference>
<dbReference type="Pfam" id="PF04130">
    <property type="entry name" value="GCP_C_terminal"/>
    <property type="match status" value="1"/>
</dbReference>
<dbReference type="Pfam" id="PF17681">
    <property type="entry name" value="GCP_N_terminal"/>
    <property type="match status" value="1"/>
</dbReference>
<dbReference type="AlphaFoldDB" id="A0AAV7IJ11"/>
<accession>A0AAV7IJ11</accession>
<evidence type="ECO:0000256" key="1">
    <source>
        <dbReference type="ARBA" id="ARBA00004245"/>
    </source>
</evidence>
<dbReference type="InterPro" id="IPR040457">
    <property type="entry name" value="GCP_C"/>
</dbReference>
<keyword evidence="4" id="KW-0493">Microtubule</keyword>
<keyword evidence="5" id="KW-0206">Cytoskeleton</keyword>
<evidence type="ECO:0000256" key="4">
    <source>
        <dbReference type="ARBA" id="ARBA00022701"/>
    </source>
</evidence>
<name>A0AAV7IJ11_COTGL</name>
<evidence type="ECO:0000256" key="2">
    <source>
        <dbReference type="ARBA" id="ARBA00010337"/>
    </source>
</evidence>
<gene>
    <name evidence="8" type="ORF">KQX54_002593</name>
</gene>
<dbReference type="GO" id="GO:0000922">
    <property type="term" value="C:spindle pole"/>
    <property type="evidence" value="ECO:0007669"/>
    <property type="project" value="InterPro"/>
</dbReference>
<dbReference type="PANTHER" id="PTHR19302">
    <property type="entry name" value="GAMMA TUBULIN COMPLEX PROTEIN"/>
    <property type="match status" value="1"/>
</dbReference>